<reference evidence="3" key="1">
    <citation type="journal article" date="2020" name="Nature">
        <title>Giant virus diversity and host interactions through global metagenomics.</title>
        <authorList>
            <person name="Schulz F."/>
            <person name="Roux S."/>
            <person name="Paez-Espino D."/>
            <person name="Jungbluth S."/>
            <person name="Walsh D.A."/>
            <person name="Denef V.J."/>
            <person name="McMahon K.D."/>
            <person name="Konstantinidis K.T."/>
            <person name="Eloe-Fadrosh E.A."/>
            <person name="Kyrpides N.C."/>
            <person name="Woyke T."/>
        </authorList>
    </citation>
    <scope>NUCLEOTIDE SEQUENCE</scope>
    <source>
        <strain evidence="3">GVMAG-S-3300010158-109</strain>
    </source>
</reference>
<sequence length="553" mass="57123">MSMPFFHHAVRTYEGYTLGSGAAAPPISPTPSGTPNPANAYDPPNPIYPLPFVPVDSSGNPLDPSKCDSTIKCATRSDGVPGPGVGPQCCGTLDQLKKAISSNLTALPTPNSTCPSPAPLTSDQIFQTAGDIATKLGINQSACTKKQSNQAKQQSTSGSFTQEASLGWFASESVTGAAQNSSSQNDQQNSEKGCGSSIINAVNVSNKQSQMQCIINNVTQNTTGRISITEGISITTAKLTPKEVEAFTALQIQNAADLLKLETQCATMVNGAMVQLAMSPAITQDKYNTAIKALQDFNTNIIEIMSKSHAAAEAMYSRDITTKNLKISLSGNAQMKASITLSSEAKSTLSTLAASVSKDVTSQALANTFGTSVLDPSVQEAASSATQNNSASASSSITNILSSTKLDINESGSLEINCPGGSITLIDTTIDQNFVATLIVNAVLSQSVTNGMTAATNFLSDSSNTQGVINKVAGLDDLQNALNAGIVGAINAGNAPVMAAVSANSIKYIIGAIVGLAVLFLLYKLFAGGSDNKNSGPLITPELINAAANAYRR</sequence>
<evidence type="ECO:0000256" key="2">
    <source>
        <dbReference type="SAM" id="Phobius"/>
    </source>
</evidence>
<protein>
    <submittedName>
        <fullName evidence="3">Uncharacterized protein</fullName>
    </submittedName>
</protein>
<dbReference type="EMBL" id="MN740869">
    <property type="protein sequence ID" value="QHU15875.1"/>
    <property type="molecule type" value="Genomic_DNA"/>
</dbReference>
<keyword evidence="2" id="KW-0812">Transmembrane</keyword>
<proteinExistence type="predicted"/>
<keyword evidence="2" id="KW-1133">Transmembrane helix</keyword>
<feature type="region of interest" description="Disordered" evidence="1">
    <location>
        <begin position="24"/>
        <end position="44"/>
    </location>
</feature>
<organism evidence="3">
    <name type="scientific">viral metagenome</name>
    <dbReference type="NCBI Taxonomy" id="1070528"/>
    <lineage>
        <taxon>unclassified sequences</taxon>
        <taxon>metagenomes</taxon>
        <taxon>organismal metagenomes</taxon>
    </lineage>
</organism>
<keyword evidence="2" id="KW-0472">Membrane</keyword>
<accession>A0A6C0KCY3</accession>
<feature type="transmembrane region" description="Helical" evidence="2">
    <location>
        <begin position="508"/>
        <end position="526"/>
    </location>
</feature>
<evidence type="ECO:0000256" key="1">
    <source>
        <dbReference type="SAM" id="MobiDB-lite"/>
    </source>
</evidence>
<evidence type="ECO:0000313" key="3">
    <source>
        <dbReference type="EMBL" id="QHU15875.1"/>
    </source>
</evidence>
<name>A0A6C0KCY3_9ZZZZ</name>
<dbReference type="AlphaFoldDB" id="A0A6C0KCY3"/>